<evidence type="ECO:0000313" key="2">
    <source>
        <dbReference type="Proteomes" id="UP000054560"/>
    </source>
</evidence>
<proteinExistence type="predicted"/>
<dbReference type="EMBL" id="KQ251216">
    <property type="protein sequence ID" value="KNC70420.1"/>
    <property type="molecule type" value="Genomic_DNA"/>
</dbReference>
<reference evidence="1 2" key="1">
    <citation type="submission" date="2011-02" db="EMBL/GenBank/DDBJ databases">
        <title>The Genome Sequence of Sphaeroforma arctica JP610.</title>
        <authorList>
            <consortium name="The Broad Institute Genome Sequencing Platform"/>
            <person name="Russ C."/>
            <person name="Cuomo C."/>
            <person name="Young S.K."/>
            <person name="Zeng Q."/>
            <person name="Gargeya S."/>
            <person name="Alvarado L."/>
            <person name="Berlin A."/>
            <person name="Chapman S.B."/>
            <person name="Chen Z."/>
            <person name="Freedman E."/>
            <person name="Gellesch M."/>
            <person name="Goldberg J."/>
            <person name="Griggs A."/>
            <person name="Gujja S."/>
            <person name="Heilman E."/>
            <person name="Heiman D."/>
            <person name="Howarth C."/>
            <person name="Mehta T."/>
            <person name="Neiman D."/>
            <person name="Pearson M."/>
            <person name="Roberts A."/>
            <person name="Saif S."/>
            <person name="Shea T."/>
            <person name="Shenoy N."/>
            <person name="Sisk P."/>
            <person name="Stolte C."/>
            <person name="Sykes S."/>
            <person name="White J."/>
            <person name="Yandava C."/>
            <person name="Burger G."/>
            <person name="Gray M.W."/>
            <person name="Holland P.W.H."/>
            <person name="King N."/>
            <person name="Lang F.B.F."/>
            <person name="Roger A.J."/>
            <person name="Ruiz-Trillo I."/>
            <person name="Haas B."/>
            <person name="Nusbaum C."/>
            <person name="Birren B."/>
        </authorList>
    </citation>
    <scope>NUCLEOTIDE SEQUENCE [LARGE SCALE GENOMIC DNA]</scope>
    <source>
        <strain evidence="1 2">JP610</strain>
    </source>
</reference>
<accession>A0A0L0F126</accession>
<dbReference type="Proteomes" id="UP000054560">
    <property type="component" value="Unassembled WGS sequence"/>
</dbReference>
<name>A0A0L0F126_9EUKA</name>
<protein>
    <submittedName>
        <fullName evidence="1">Uncharacterized protein</fullName>
    </submittedName>
</protein>
<evidence type="ECO:0000313" key="1">
    <source>
        <dbReference type="EMBL" id="KNC70420.1"/>
    </source>
</evidence>
<organism evidence="1 2">
    <name type="scientific">Sphaeroforma arctica JP610</name>
    <dbReference type="NCBI Taxonomy" id="667725"/>
    <lineage>
        <taxon>Eukaryota</taxon>
        <taxon>Ichthyosporea</taxon>
        <taxon>Ichthyophonida</taxon>
        <taxon>Sphaeroforma</taxon>
    </lineage>
</organism>
<sequence length="68" mass="7560">MHTSVNCNIYLPTLRFRPCTYVAPAVSAENESGSPSIKSLGLYTPLDDEPVDDIFNLQSYFTTSKRST</sequence>
<dbReference type="GeneID" id="25917555"/>
<gene>
    <name evidence="1" type="ORF">SARC_17051</name>
</gene>
<keyword evidence="2" id="KW-1185">Reference proteome</keyword>
<dbReference type="AlphaFoldDB" id="A0A0L0F126"/>
<dbReference type="RefSeq" id="XP_014144322.1">
    <property type="nucleotide sequence ID" value="XM_014288847.1"/>
</dbReference>
<feature type="non-terminal residue" evidence="1">
    <location>
        <position position="68"/>
    </location>
</feature>